<name>A0A398A9K8_BRACM</name>
<evidence type="ECO:0000313" key="3">
    <source>
        <dbReference type="Proteomes" id="UP000264353"/>
    </source>
</evidence>
<dbReference type="InterPro" id="IPR001810">
    <property type="entry name" value="F-box_dom"/>
</dbReference>
<dbReference type="Proteomes" id="UP000264353">
    <property type="component" value="Chromosome A2"/>
</dbReference>
<dbReference type="InterPro" id="IPR017451">
    <property type="entry name" value="F-box-assoc_interact_dom"/>
</dbReference>
<dbReference type="CDD" id="cd22157">
    <property type="entry name" value="F-box_AtFBW1-like"/>
    <property type="match status" value="1"/>
</dbReference>
<dbReference type="Pfam" id="PF07734">
    <property type="entry name" value="FBA_1"/>
    <property type="match status" value="1"/>
</dbReference>
<dbReference type="AlphaFoldDB" id="A0A398A9K8"/>
<dbReference type="PANTHER" id="PTHR31672:SF13">
    <property type="entry name" value="F-BOX PROTEIN CPR30-LIKE"/>
    <property type="match status" value="1"/>
</dbReference>
<organism evidence="2 3">
    <name type="scientific">Brassica campestris</name>
    <name type="common">Field mustard</name>
    <dbReference type="NCBI Taxonomy" id="3711"/>
    <lineage>
        <taxon>Eukaryota</taxon>
        <taxon>Viridiplantae</taxon>
        <taxon>Streptophyta</taxon>
        <taxon>Embryophyta</taxon>
        <taxon>Tracheophyta</taxon>
        <taxon>Spermatophyta</taxon>
        <taxon>Magnoliopsida</taxon>
        <taxon>eudicotyledons</taxon>
        <taxon>Gunneridae</taxon>
        <taxon>Pentapetalae</taxon>
        <taxon>rosids</taxon>
        <taxon>malvids</taxon>
        <taxon>Brassicales</taxon>
        <taxon>Brassicaceae</taxon>
        <taxon>Brassiceae</taxon>
        <taxon>Brassica</taxon>
    </lineage>
</organism>
<sequence>MASSIASWSLLPFDLVENILYKVPVESLVRFKFTCKQWCALLNDSRFIYKHLELSREGLIRVHDHKLYQFINLETLALSSLQGPSDIYSMIHCDGLLLCKFKSDNIDRNLAVWNPFLSLVKWIELSSSYTGHWDIYGFGYDNLSRENYKILRFCNKLGHEEAEIYEFKTKLWRSVDYSCAYSWYAWYDEAVSMDGNMYWFVKRDKDNSQNENFILCFDFSREIFKETCCLPFINHDDVWLLPRLSSFRGDRLSKLSKDKYGNIQVWVTNKVTDEVVSWSKYFNVTLQYPSILSREYINNMTFFIHKTNRIMLWRKEEDVKNKDIYVNVYEICEGVVEKLVETGRHRRGDKGCITKIGYVFVPSLVPVPE</sequence>
<dbReference type="EMBL" id="CM010629">
    <property type="protein sequence ID" value="RID74517.1"/>
    <property type="molecule type" value="Genomic_DNA"/>
</dbReference>
<dbReference type="SUPFAM" id="SSF81383">
    <property type="entry name" value="F-box domain"/>
    <property type="match status" value="1"/>
</dbReference>
<dbReference type="InterPro" id="IPR050796">
    <property type="entry name" value="SCF_F-box_component"/>
</dbReference>
<dbReference type="InterPro" id="IPR036047">
    <property type="entry name" value="F-box-like_dom_sf"/>
</dbReference>
<dbReference type="NCBIfam" id="TIGR01640">
    <property type="entry name" value="F_box_assoc_1"/>
    <property type="match status" value="1"/>
</dbReference>
<dbReference type="PANTHER" id="PTHR31672">
    <property type="entry name" value="BNACNNG10540D PROTEIN"/>
    <property type="match status" value="1"/>
</dbReference>
<dbReference type="Gene3D" id="1.20.1280.50">
    <property type="match status" value="1"/>
</dbReference>
<protein>
    <recommendedName>
        <fullName evidence="1">F-box domain-containing protein</fullName>
    </recommendedName>
</protein>
<dbReference type="PROSITE" id="PS50181">
    <property type="entry name" value="FBOX"/>
    <property type="match status" value="1"/>
</dbReference>
<reference evidence="2 3" key="1">
    <citation type="submission" date="2018-06" db="EMBL/GenBank/DDBJ databases">
        <title>WGS assembly of Brassica rapa FPsc.</title>
        <authorList>
            <person name="Bowman J."/>
            <person name="Kohchi T."/>
            <person name="Yamato K."/>
            <person name="Jenkins J."/>
            <person name="Shu S."/>
            <person name="Ishizaki K."/>
            <person name="Yamaoka S."/>
            <person name="Nishihama R."/>
            <person name="Nakamura Y."/>
            <person name="Berger F."/>
            <person name="Adam C."/>
            <person name="Aki S."/>
            <person name="Althoff F."/>
            <person name="Araki T."/>
            <person name="Arteaga-Vazquez M."/>
            <person name="Balasubrmanian S."/>
            <person name="Bauer D."/>
            <person name="Boehm C."/>
            <person name="Briginshaw L."/>
            <person name="Caballero-Perez J."/>
            <person name="Catarino B."/>
            <person name="Chen F."/>
            <person name="Chiyoda S."/>
            <person name="Chovatia M."/>
            <person name="Davies K."/>
            <person name="Delmans M."/>
            <person name="Demura T."/>
            <person name="Dierschke T."/>
            <person name="Dolan L."/>
            <person name="Dorantes-Acosta A."/>
            <person name="Eklund D."/>
            <person name="Florent S."/>
            <person name="Flores-Sandoval E."/>
            <person name="Fujiyama A."/>
            <person name="Fukuzawa H."/>
            <person name="Galik B."/>
            <person name="Grimanelli D."/>
            <person name="Grimwood J."/>
            <person name="Grossniklaus U."/>
            <person name="Hamada T."/>
            <person name="Haseloff J."/>
            <person name="Hetherington A."/>
            <person name="Higo A."/>
            <person name="Hirakawa Y."/>
            <person name="Hundley H."/>
            <person name="Ikeda Y."/>
            <person name="Inoue K."/>
            <person name="Inoue S."/>
            <person name="Ishida S."/>
            <person name="Jia Q."/>
            <person name="Kakita M."/>
            <person name="Kanazawa T."/>
            <person name="Kawai Y."/>
            <person name="Kawashima T."/>
            <person name="Kennedy M."/>
            <person name="Kinose K."/>
            <person name="Kinoshita T."/>
            <person name="Kohara Y."/>
            <person name="Koide E."/>
            <person name="Komatsu K."/>
            <person name="Kopischke S."/>
            <person name="Kubo M."/>
            <person name="Kyozuka J."/>
            <person name="Lagercrantz U."/>
            <person name="Lin S."/>
            <person name="Lindquist E."/>
            <person name="Lipzen A."/>
            <person name="Lu C."/>
            <person name="Luna E."/>
            <person name="Martienssen R."/>
            <person name="Minamino N."/>
            <person name="Mizutani M."/>
            <person name="Mizutani M."/>
            <person name="Mochizuki N."/>
            <person name="Monte I."/>
            <person name="Mosher R."/>
            <person name="Nagasaki H."/>
            <person name="Nakagami H."/>
            <person name="Naramoto S."/>
            <person name="Nishitani K."/>
            <person name="Ohtani M."/>
            <person name="Okamoto T."/>
            <person name="Okumura M."/>
            <person name="Phillips J."/>
            <person name="Pollak B."/>
            <person name="Reinders A."/>
            <person name="Roevekamp M."/>
            <person name="Sano R."/>
            <person name="Sawa S."/>
            <person name="Schmid M."/>
            <person name="Shirakawa M."/>
            <person name="Solano R."/>
            <person name="Spunde A."/>
            <person name="Suetsugu N."/>
            <person name="Sugano S."/>
            <person name="Sugiyama A."/>
            <person name="Sun R."/>
            <person name="Suzuki Y."/>
            <person name="Takenaka M."/>
            <person name="Takezawa D."/>
            <person name="Tomogane H."/>
            <person name="Tsuzuki M."/>
            <person name="Ueda T."/>
            <person name="Umeda M."/>
            <person name="Ward J."/>
            <person name="Watanabe Y."/>
            <person name="Yazaki K."/>
            <person name="Yokoyama R."/>
            <person name="Yoshitake Y."/>
            <person name="Yotsui I."/>
            <person name="Zachgo S."/>
            <person name="Schmutz J."/>
        </authorList>
    </citation>
    <scope>NUCLEOTIDE SEQUENCE [LARGE SCALE GENOMIC DNA]</scope>
    <source>
        <strain evidence="3">cv. B-3</strain>
    </source>
</reference>
<dbReference type="SMART" id="SM00256">
    <property type="entry name" value="FBOX"/>
    <property type="match status" value="1"/>
</dbReference>
<evidence type="ECO:0000313" key="2">
    <source>
        <dbReference type="EMBL" id="RID74517.1"/>
    </source>
</evidence>
<dbReference type="InterPro" id="IPR006527">
    <property type="entry name" value="F-box-assoc_dom_typ1"/>
</dbReference>
<proteinExistence type="predicted"/>
<dbReference type="Pfam" id="PF00646">
    <property type="entry name" value="F-box"/>
    <property type="match status" value="1"/>
</dbReference>
<evidence type="ECO:0000259" key="1">
    <source>
        <dbReference type="PROSITE" id="PS50181"/>
    </source>
</evidence>
<accession>A0A398A9K8</accession>
<gene>
    <name evidence="2" type="ORF">BRARA_B01612</name>
</gene>
<feature type="domain" description="F-box" evidence="1">
    <location>
        <begin position="5"/>
        <end position="52"/>
    </location>
</feature>